<dbReference type="GO" id="GO:0007156">
    <property type="term" value="P:homophilic cell adhesion via plasma membrane adhesion molecules"/>
    <property type="evidence" value="ECO:0007669"/>
    <property type="project" value="TreeGrafter"/>
</dbReference>
<evidence type="ECO:0000256" key="12">
    <source>
        <dbReference type="ARBA" id="ARBA00023319"/>
    </source>
</evidence>
<dbReference type="VEuPathDB" id="VectorBase:LDEU001757"/>
<keyword evidence="7" id="KW-0130">Cell adhesion</keyword>
<dbReference type="InterPro" id="IPR013098">
    <property type="entry name" value="Ig_I-set"/>
</dbReference>
<dbReference type="InterPro" id="IPR007110">
    <property type="entry name" value="Ig-like_dom"/>
</dbReference>
<dbReference type="Pfam" id="PF00041">
    <property type="entry name" value="fn3"/>
    <property type="match status" value="3"/>
</dbReference>
<sequence>MEGPPKFLEVFTDHELKVGDHISLKCMATGNPFPQITWTLDDQALDNFKNVRIGDYVTADNNVISFVNISSINIENGGHYTCRAANGFETIENVALILVFGPPFVRFMNNVTSIEHKTLTIRCPVGGHPITSIFWEKDGKRLPINHKQSINSNNGTLTIKEVSKEIDEGFYSCIASNKEGQQASNGLFLTIKGSTIVITNDVNSLIIVAPRIEPFLISNNVNIGQRLSITCTVIKGDPPILIKWLKNGQLINEHDAFVSIHHLADYSSTILFKSINSEHKGNYTCSATNEVGQDSYSTDLVVFAPPFWLYEPGDVSAKKGNQLWVNCQSSGFPQPRIVWKKAQNLSAMYKTITSSIHIQILDNGTLYIDDIQKSDAGDYLCQASNGIGSDLSKIIHISVHEAAHFKTRFKADSARKNDDVTLSCEAFGERPISVEWSKDNKAMFFDHRVYSKETSTDEGIVSQLIIRNVARPDSALYSCNSHNAYGKDETRIQLIVQEPPESPVEVKLSEIKSRSAHVSWSPPFSGNSRINKYFVYLEQFEENTKFVVDKRNVTVAALETSTTIKDLKPLTKYSLSISAVNEIGVSERTPFITFETLEEVPSEVAVNIKAFAISSKAIKVTWNPPDNRYSFGKIRGYYIGYKVWNTKDAFTYKTLAVESRFKPEMIFKNLKRNTKYEIVIQSYNSKGAGPFSPAIVVQTHHQDPPETPSLALLSTTASTITVSWTLSDQQNEIIGQLHFSKNDVIEKSISSSLQNYTFLNLFCGTFYDITIRAFNTIGNSDKSSSLRVKTSGTAAIAPNKESLISHLNSTSVSVDLSSWKTVECEINYFSVKYKLEDEKMWTIVSNRIETYGNRLTIDGLHPQKWYTLQCTSFSEAGKTEAEYAFVTPAVRDKEKFPVIYNDSKYKIFFELELILPLVLSLLVVIAVFTLICVVMNKRTDQSIYSDSQQLSKSNLTTDLLSMSNLDKTKAKSVQMKEQATAYFALDSSSVQNCNSAMKNRCPHQSTDQKYFDEIQYATVKRTPRLPKLERNIYDCPVINNANELMMNGNETDSAMSDKARMS</sequence>
<dbReference type="PROSITE" id="PS50835">
    <property type="entry name" value="IG_LIKE"/>
    <property type="match status" value="5"/>
</dbReference>
<dbReference type="FunFam" id="2.60.40.10:FF:000005">
    <property type="entry name" value="Neuronal cell adhesion molecule"/>
    <property type="match status" value="1"/>
</dbReference>
<evidence type="ECO:0000259" key="14">
    <source>
        <dbReference type="PROSITE" id="PS50835"/>
    </source>
</evidence>
<evidence type="ECO:0000256" key="8">
    <source>
        <dbReference type="ARBA" id="ARBA00022989"/>
    </source>
</evidence>
<gene>
    <name evidence="16" type="ORF">B4U80_09303</name>
</gene>
<keyword evidence="11" id="KW-0325">Glycoprotein</keyword>
<dbReference type="GO" id="GO:0098632">
    <property type="term" value="F:cell-cell adhesion mediator activity"/>
    <property type="evidence" value="ECO:0007669"/>
    <property type="project" value="TreeGrafter"/>
</dbReference>
<evidence type="ECO:0000256" key="11">
    <source>
        <dbReference type="ARBA" id="ARBA00023180"/>
    </source>
</evidence>
<dbReference type="InterPro" id="IPR003599">
    <property type="entry name" value="Ig_sub"/>
</dbReference>
<feature type="transmembrane region" description="Helical" evidence="13">
    <location>
        <begin position="913"/>
        <end position="935"/>
    </location>
</feature>
<evidence type="ECO:0000256" key="2">
    <source>
        <dbReference type="ARBA" id="ARBA00004479"/>
    </source>
</evidence>
<comment type="caution">
    <text evidence="16">The sequence shown here is derived from an EMBL/GenBank/DDBJ whole genome shotgun (WGS) entry which is preliminary data.</text>
</comment>
<dbReference type="PANTHER" id="PTHR10075:SF100">
    <property type="entry name" value="FASCICLIN-2"/>
    <property type="match status" value="1"/>
</dbReference>
<dbReference type="OrthoDB" id="6489431at2759"/>
<feature type="domain" description="Fibronectin type-III" evidence="15">
    <location>
        <begin position="499"/>
        <end position="599"/>
    </location>
</feature>
<feature type="domain" description="Ig-like" evidence="14">
    <location>
        <begin position="305"/>
        <end position="398"/>
    </location>
</feature>
<feature type="domain" description="Ig-like" evidence="14">
    <location>
        <begin position="102"/>
        <end position="190"/>
    </location>
</feature>
<evidence type="ECO:0000256" key="10">
    <source>
        <dbReference type="ARBA" id="ARBA00023157"/>
    </source>
</evidence>
<dbReference type="CDD" id="cd20958">
    <property type="entry name" value="IgI_5_Dscam"/>
    <property type="match status" value="1"/>
</dbReference>
<dbReference type="InterPro" id="IPR036116">
    <property type="entry name" value="FN3_sf"/>
</dbReference>
<keyword evidence="10" id="KW-1015">Disulfide bond</keyword>
<dbReference type="SMART" id="SM00409">
    <property type="entry name" value="IG"/>
    <property type="match status" value="5"/>
</dbReference>
<dbReference type="InterPro" id="IPR003961">
    <property type="entry name" value="FN3_dom"/>
</dbReference>
<dbReference type="EMBL" id="NCKV01000564">
    <property type="protein sequence ID" value="RWS30283.1"/>
    <property type="molecule type" value="Genomic_DNA"/>
</dbReference>
<dbReference type="AlphaFoldDB" id="A0A443SRY8"/>
<name>A0A443SRY8_9ACAR</name>
<evidence type="ECO:0000256" key="6">
    <source>
        <dbReference type="ARBA" id="ARBA00022737"/>
    </source>
</evidence>
<evidence type="ECO:0000256" key="13">
    <source>
        <dbReference type="SAM" id="Phobius"/>
    </source>
</evidence>
<accession>A0A443SRY8</accession>
<keyword evidence="12" id="KW-0393">Immunoglobulin domain</keyword>
<dbReference type="Proteomes" id="UP000288716">
    <property type="component" value="Unassembled WGS sequence"/>
</dbReference>
<reference evidence="16 17" key="1">
    <citation type="journal article" date="2018" name="Gigascience">
        <title>Genomes of trombidid mites reveal novel predicted allergens and laterally-transferred genes associated with secondary metabolism.</title>
        <authorList>
            <person name="Dong X."/>
            <person name="Chaisiri K."/>
            <person name="Xia D."/>
            <person name="Armstrong S.D."/>
            <person name="Fang Y."/>
            <person name="Donnelly M.J."/>
            <person name="Kadowaki T."/>
            <person name="McGarry J.W."/>
            <person name="Darby A.C."/>
            <person name="Makepeace B.L."/>
        </authorList>
    </citation>
    <scope>NUCLEOTIDE SEQUENCE [LARGE SCALE GENOMIC DNA]</scope>
    <source>
        <strain evidence="16">UoL-UT</strain>
    </source>
</reference>
<protein>
    <submittedName>
        <fullName evidence="16">Cell adhesion molecule-like protein</fullName>
    </submittedName>
</protein>
<dbReference type="Pfam" id="PF25059">
    <property type="entry name" value="FN3_DSCAM-DSCAML_C"/>
    <property type="match status" value="1"/>
</dbReference>
<evidence type="ECO:0000313" key="17">
    <source>
        <dbReference type="Proteomes" id="UP000288716"/>
    </source>
</evidence>
<keyword evidence="3" id="KW-1003">Cell membrane</keyword>
<dbReference type="FunFam" id="2.60.40.10:FF:000719">
    <property type="entry name" value="nephrin isoform X1"/>
    <property type="match status" value="1"/>
</dbReference>
<dbReference type="FunFam" id="2.60.40.10:FF:000028">
    <property type="entry name" value="Neuronal cell adhesion molecule"/>
    <property type="match status" value="1"/>
</dbReference>
<evidence type="ECO:0000256" key="4">
    <source>
        <dbReference type="ARBA" id="ARBA00022692"/>
    </source>
</evidence>
<dbReference type="SMART" id="SM00060">
    <property type="entry name" value="FN3"/>
    <property type="match status" value="4"/>
</dbReference>
<dbReference type="InterPro" id="IPR056754">
    <property type="entry name" value="DSCAM/DSCAML_C"/>
</dbReference>
<evidence type="ECO:0000256" key="1">
    <source>
        <dbReference type="ARBA" id="ARBA00004236"/>
    </source>
</evidence>
<proteinExistence type="predicted"/>
<comment type="subcellular location">
    <subcellularLocation>
        <location evidence="1">Cell membrane</location>
    </subcellularLocation>
    <subcellularLocation>
        <location evidence="2">Membrane</location>
        <topology evidence="2">Single-pass type I membrane protein</topology>
    </subcellularLocation>
</comment>
<dbReference type="SUPFAM" id="SSF48726">
    <property type="entry name" value="Immunoglobulin"/>
    <property type="match status" value="5"/>
</dbReference>
<keyword evidence="8 13" id="KW-1133">Transmembrane helix</keyword>
<feature type="domain" description="Ig-like" evidence="14">
    <location>
        <begin position="414"/>
        <end position="493"/>
    </location>
</feature>
<feature type="domain" description="Fibronectin type-III" evidence="15">
    <location>
        <begin position="704"/>
        <end position="793"/>
    </location>
</feature>
<feature type="domain" description="Fibronectin type-III" evidence="15">
    <location>
        <begin position="604"/>
        <end position="702"/>
    </location>
</feature>
<feature type="non-terminal residue" evidence="16">
    <location>
        <position position="1062"/>
    </location>
</feature>
<evidence type="ECO:0000256" key="3">
    <source>
        <dbReference type="ARBA" id="ARBA00022475"/>
    </source>
</evidence>
<keyword evidence="4 13" id="KW-0812">Transmembrane</keyword>
<feature type="domain" description="Ig-like" evidence="14">
    <location>
        <begin position="210"/>
        <end position="301"/>
    </location>
</feature>
<dbReference type="CDD" id="cd00063">
    <property type="entry name" value="FN3"/>
    <property type="match status" value="4"/>
</dbReference>
<evidence type="ECO:0000259" key="15">
    <source>
        <dbReference type="PROSITE" id="PS50853"/>
    </source>
</evidence>
<dbReference type="InterPro" id="IPR036179">
    <property type="entry name" value="Ig-like_dom_sf"/>
</dbReference>
<organism evidence="16 17">
    <name type="scientific">Leptotrombidium deliense</name>
    <dbReference type="NCBI Taxonomy" id="299467"/>
    <lineage>
        <taxon>Eukaryota</taxon>
        <taxon>Metazoa</taxon>
        <taxon>Ecdysozoa</taxon>
        <taxon>Arthropoda</taxon>
        <taxon>Chelicerata</taxon>
        <taxon>Arachnida</taxon>
        <taxon>Acari</taxon>
        <taxon>Acariformes</taxon>
        <taxon>Trombidiformes</taxon>
        <taxon>Prostigmata</taxon>
        <taxon>Anystina</taxon>
        <taxon>Parasitengona</taxon>
        <taxon>Trombiculoidea</taxon>
        <taxon>Trombiculidae</taxon>
        <taxon>Leptotrombidium</taxon>
    </lineage>
</organism>
<dbReference type="InterPro" id="IPR013783">
    <property type="entry name" value="Ig-like_fold"/>
</dbReference>
<keyword evidence="5" id="KW-0732">Signal</keyword>
<dbReference type="GO" id="GO:0070593">
    <property type="term" value="P:dendrite self-avoidance"/>
    <property type="evidence" value="ECO:0007669"/>
    <property type="project" value="TreeGrafter"/>
</dbReference>
<evidence type="ECO:0000256" key="7">
    <source>
        <dbReference type="ARBA" id="ARBA00022889"/>
    </source>
</evidence>
<dbReference type="PANTHER" id="PTHR10075">
    <property type="entry name" value="BASIGIN RELATED"/>
    <property type="match status" value="1"/>
</dbReference>
<dbReference type="GO" id="GO:0005886">
    <property type="term" value="C:plasma membrane"/>
    <property type="evidence" value="ECO:0007669"/>
    <property type="project" value="UniProtKB-SubCell"/>
</dbReference>
<keyword evidence="9 13" id="KW-0472">Membrane</keyword>
<dbReference type="InterPro" id="IPR003598">
    <property type="entry name" value="Ig_sub2"/>
</dbReference>
<keyword evidence="6" id="KW-0677">Repeat</keyword>
<dbReference type="PROSITE" id="PS50853">
    <property type="entry name" value="FN3"/>
    <property type="match status" value="3"/>
</dbReference>
<dbReference type="FunFam" id="2.60.40.10:FF:000017">
    <property type="entry name" value="Down syndrome cell adhesion molecule b"/>
    <property type="match status" value="1"/>
</dbReference>
<dbReference type="STRING" id="299467.A0A443SRY8"/>
<dbReference type="FunFam" id="2.60.40.10:FF:000333">
    <property type="entry name" value="Down syndrome cell adhesion molecule"/>
    <property type="match status" value="1"/>
</dbReference>
<dbReference type="GO" id="GO:0030424">
    <property type="term" value="C:axon"/>
    <property type="evidence" value="ECO:0007669"/>
    <property type="project" value="TreeGrafter"/>
</dbReference>
<keyword evidence="17" id="KW-1185">Reference proteome</keyword>
<dbReference type="SUPFAM" id="SSF49265">
    <property type="entry name" value="Fibronectin type III"/>
    <property type="match status" value="2"/>
</dbReference>
<dbReference type="GO" id="GO:0007411">
    <property type="term" value="P:axon guidance"/>
    <property type="evidence" value="ECO:0007669"/>
    <property type="project" value="TreeGrafter"/>
</dbReference>
<evidence type="ECO:0000256" key="5">
    <source>
        <dbReference type="ARBA" id="ARBA00022729"/>
    </source>
</evidence>
<dbReference type="Gene3D" id="2.60.40.10">
    <property type="entry name" value="Immunoglobulins"/>
    <property type="match status" value="9"/>
</dbReference>
<evidence type="ECO:0000256" key="9">
    <source>
        <dbReference type="ARBA" id="ARBA00023136"/>
    </source>
</evidence>
<dbReference type="SMART" id="SM00408">
    <property type="entry name" value="IGc2"/>
    <property type="match status" value="5"/>
</dbReference>
<evidence type="ECO:0000313" key="16">
    <source>
        <dbReference type="EMBL" id="RWS30283.1"/>
    </source>
</evidence>
<dbReference type="FunFam" id="2.60.40.10:FF:000104">
    <property type="entry name" value="Down syndrome cell adhesion molecule b"/>
    <property type="match status" value="1"/>
</dbReference>
<feature type="domain" description="Ig-like" evidence="14">
    <location>
        <begin position="5"/>
        <end position="95"/>
    </location>
</feature>
<dbReference type="Pfam" id="PF07679">
    <property type="entry name" value="I-set"/>
    <property type="match status" value="5"/>
</dbReference>